<protein>
    <submittedName>
        <fullName evidence="1">Uncharacterized protein</fullName>
    </submittedName>
</protein>
<dbReference type="EMBL" id="MLBF01000037">
    <property type="protein sequence ID" value="OLN28963.1"/>
    <property type="molecule type" value="Genomic_DNA"/>
</dbReference>
<dbReference type="SUPFAM" id="SSF48452">
    <property type="entry name" value="TPR-like"/>
    <property type="match status" value="1"/>
</dbReference>
<sequence length="913" mass="108167">MQYNLSTLREAYKSQTLVPIIGTGLSRCFKMPDWGELIIRIGSMYNLSKKQMESIQELIKNKDYLDAIDEIKAQGIDELNIQTAVSDYILQYKKTTDKDVDHNYVDLIEMHCTKYITTNYDNFLADYFESQVFTLEDIGQGFLNEIAHNKYDNTIINLHGMIGKPNTIVFSKQSYEKLYQSELYKETFEAFKNRYTFLFIGFSLDDIYFQELMDKSKRLTRSRHFILLSESEATEEKIHKLRNRYDVECIIYSITETSHQEAIRRILESICLLEQAPQKLDTGSVENKIIDISATEGKLDKLLRQIKQNESKYQIGTALKKYLRLLTDEDFQILTDNQKRDVYLGMVFCYGYLCDYPSMKRYLELARLINTEEDYYFIYRREAEYYYNLHEWDKAIEAIEAAIKFKSNDPTLLVFRDLLKACSSVEEPRSVAKPQELQEYRVTLHKYVDNDFKLYAQKVSKEEQKYTYLMLGNLAGQVYQQYLDAIKLLNKAYNLGNDLHILEELGLYYYYAAIKEAHLESLIRLIDVDLSMLRRARDCFELVIAKSNGKFKESVYKRIGYQYLKLLEISKEYYRLSKEYDAVYPYFGEEYDMILMKANCDLEMGKMDNNVLLRLNPEDRLLISMGYYHRQKKFDIIIDELRSIIDREEISTKRLYQFFLDALFFRGRSKLFDEYYKKYQENWRKDDTDQLYDIYAQELSGNLADAEKGYIELCEKLESPLIYQQLLQFYTRCNRPEMVEEIYDTLATKKRDITAPDASNFYCVYIVFLINQRNYEKAVDFYCAYEALIIDENVKMELENLIKPLICDYSNYEQRINEYKKIYEEFSVPHALYEIGILYLNNNQFEKAKEYLDKAEIVGFSIDQHIRNASEILLGKQVDSPLLMPSKVCEIIAIKQLKFRTPLDPCFSCFPVA</sequence>
<dbReference type="STRING" id="1888891.DSOL_3774"/>
<accession>A0A1Q8QNN7</accession>
<gene>
    <name evidence="1" type="ORF">DSOL_3774</name>
</gene>
<name>A0A1Q8QNN7_9FIRM</name>
<dbReference type="Pfam" id="PF13289">
    <property type="entry name" value="SIR2_2"/>
    <property type="match status" value="1"/>
</dbReference>
<reference evidence="1 2" key="1">
    <citation type="submission" date="2016-09" db="EMBL/GenBank/DDBJ databases">
        <title>Complete genome of Desulfosporosinus sp. OL.</title>
        <authorList>
            <person name="Mardanov A."/>
            <person name="Beletsky A."/>
            <person name="Panova A."/>
            <person name="Karnachuk O."/>
            <person name="Ravin N."/>
        </authorList>
    </citation>
    <scope>NUCLEOTIDE SEQUENCE [LARGE SCALE GENOMIC DNA]</scope>
    <source>
        <strain evidence="1 2">OL</strain>
    </source>
</reference>
<evidence type="ECO:0000313" key="2">
    <source>
        <dbReference type="Proteomes" id="UP000186102"/>
    </source>
</evidence>
<dbReference type="SUPFAM" id="SSF81901">
    <property type="entry name" value="HCP-like"/>
    <property type="match status" value="1"/>
</dbReference>
<proteinExistence type="predicted"/>
<dbReference type="Gene3D" id="1.25.40.10">
    <property type="entry name" value="Tetratricopeptide repeat domain"/>
    <property type="match status" value="2"/>
</dbReference>
<evidence type="ECO:0000313" key="1">
    <source>
        <dbReference type="EMBL" id="OLN28963.1"/>
    </source>
</evidence>
<dbReference type="Proteomes" id="UP000186102">
    <property type="component" value="Unassembled WGS sequence"/>
</dbReference>
<dbReference type="SMART" id="SM00028">
    <property type="entry name" value="TPR"/>
    <property type="match status" value="2"/>
</dbReference>
<keyword evidence="2" id="KW-1185">Reference proteome</keyword>
<organism evidence="1 2">
    <name type="scientific">Desulfosporosinus metallidurans</name>
    <dbReference type="NCBI Taxonomy" id="1888891"/>
    <lineage>
        <taxon>Bacteria</taxon>
        <taxon>Bacillati</taxon>
        <taxon>Bacillota</taxon>
        <taxon>Clostridia</taxon>
        <taxon>Eubacteriales</taxon>
        <taxon>Desulfitobacteriaceae</taxon>
        <taxon>Desulfosporosinus</taxon>
    </lineage>
</organism>
<dbReference type="AlphaFoldDB" id="A0A1Q8QNN7"/>
<comment type="caution">
    <text evidence="1">The sequence shown here is derived from an EMBL/GenBank/DDBJ whole genome shotgun (WGS) entry which is preliminary data.</text>
</comment>
<dbReference type="OrthoDB" id="1803978at2"/>
<dbReference type="InterPro" id="IPR019734">
    <property type="entry name" value="TPR_rpt"/>
</dbReference>
<dbReference type="InterPro" id="IPR011990">
    <property type="entry name" value="TPR-like_helical_dom_sf"/>
</dbReference>